<name>A0A1F6CJZ2_9BACT</name>
<dbReference type="EMBL" id="MFKV01000029">
    <property type="protein sequence ID" value="OGG49563.1"/>
    <property type="molecule type" value="Genomic_DNA"/>
</dbReference>
<dbReference type="SUPFAM" id="SSF52317">
    <property type="entry name" value="Class I glutamine amidotransferase-like"/>
    <property type="match status" value="1"/>
</dbReference>
<organism evidence="2 3">
    <name type="scientific">Candidatus Kaiserbacteria bacterium RIFCSPHIGHO2_01_FULL_54_36</name>
    <dbReference type="NCBI Taxonomy" id="1798482"/>
    <lineage>
        <taxon>Bacteria</taxon>
        <taxon>Candidatus Kaiseribacteriota</taxon>
    </lineage>
</organism>
<proteinExistence type="predicted"/>
<feature type="domain" description="Glutamine amidotransferase" evidence="1">
    <location>
        <begin position="88"/>
        <end position="201"/>
    </location>
</feature>
<dbReference type="PANTHER" id="PTHR42695">
    <property type="entry name" value="GLUTAMINE AMIDOTRANSFERASE YLR126C-RELATED"/>
    <property type="match status" value="1"/>
</dbReference>
<reference evidence="2 3" key="1">
    <citation type="journal article" date="2016" name="Nat. Commun.">
        <title>Thousands of microbial genomes shed light on interconnected biogeochemical processes in an aquifer system.</title>
        <authorList>
            <person name="Anantharaman K."/>
            <person name="Brown C.T."/>
            <person name="Hug L.A."/>
            <person name="Sharon I."/>
            <person name="Castelle C.J."/>
            <person name="Probst A.J."/>
            <person name="Thomas B.C."/>
            <person name="Singh A."/>
            <person name="Wilkins M.J."/>
            <person name="Karaoz U."/>
            <person name="Brodie E.L."/>
            <person name="Williams K.H."/>
            <person name="Hubbard S.S."/>
            <person name="Banfield J.F."/>
        </authorList>
    </citation>
    <scope>NUCLEOTIDE SEQUENCE [LARGE SCALE GENOMIC DNA]</scope>
</reference>
<dbReference type="STRING" id="1798482.A2763_01975"/>
<sequence>MKRILVLQSRTSERGIERERANFTRAAQGAAELTFLSSVDEKLSWTNPDELLREYDGIIFGGSSDFDFHGGRNERDPARLMSMIVLSRAKNIVAHARADGLPILGVCFGHQLIAQMHEGGVSNDTAQSKFGSYGVQLTEAGKSAVLFGSLSESFFAQYAHKDSVTDLPEGATLLATGSACRFSILRYGSSIYTTQFHPESERMGSMERFHESPEASQIIQLWLEKIVRGG</sequence>
<dbReference type="PANTHER" id="PTHR42695:SF5">
    <property type="entry name" value="GLUTAMINE AMIDOTRANSFERASE YLR126C-RELATED"/>
    <property type="match status" value="1"/>
</dbReference>
<protein>
    <recommendedName>
        <fullName evidence="1">Glutamine amidotransferase domain-containing protein</fullName>
    </recommendedName>
</protein>
<dbReference type="AlphaFoldDB" id="A0A1F6CJZ2"/>
<dbReference type="CDD" id="cd01741">
    <property type="entry name" value="GATase1_1"/>
    <property type="match status" value="1"/>
</dbReference>
<dbReference type="InterPro" id="IPR044992">
    <property type="entry name" value="ChyE-like"/>
</dbReference>
<dbReference type="Pfam" id="PF00117">
    <property type="entry name" value="GATase"/>
    <property type="match status" value="1"/>
</dbReference>
<accession>A0A1F6CJZ2</accession>
<comment type="caution">
    <text evidence="2">The sequence shown here is derived from an EMBL/GenBank/DDBJ whole genome shotgun (WGS) entry which is preliminary data.</text>
</comment>
<dbReference type="Gene3D" id="3.40.50.880">
    <property type="match status" value="1"/>
</dbReference>
<evidence type="ECO:0000313" key="3">
    <source>
        <dbReference type="Proteomes" id="UP000178370"/>
    </source>
</evidence>
<dbReference type="PROSITE" id="PS51273">
    <property type="entry name" value="GATASE_TYPE_1"/>
    <property type="match status" value="1"/>
</dbReference>
<evidence type="ECO:0000259" key="1">
    <source>
        <dbReference type="Pfam" id="PF00117"/>
    </source>
</evidence>
<dbReference type="InterPro" id="IPR017926">
    <property type="entry name" value="GATASE"/>
</dbReference>
<dbReference type="GO" id="GO:0005829">
    <property type="term" value="C:cytosol"/>
    <property type="evidence" value="ECO:0007669"/>
    <property type="project" value="TreeGrafter"/>
</dbReference>
<gene>
    <name evidence="2" type="ORF">A2763_01975</name>
</gene>
<evidence type="ECO:0000313" key="2">
    <source>
        <dbReference type="EMBL" id="OGG49563.1"/>
    </source>
</evidence>
<dbReference type="InterPro" id="IPR029062">
    <property type="entry name" value="Class_I_gatase-like"/>
</dbReference>
<dbReference type="Proteomes" id="UP000178370">
    <property type="component" value="Unassembled WGS sequence"/>
</dbReference>